<dbReference type="Proteomes" id="UP001596328">
    <property type="component" value="Unassembled WGS sequence"/>
</dbReference>
<gene>
    <name evidence="1" type="ORF">ACFQE1_14955</name>
</gene>
<reference evidence="1 2" key="1">
    <citation type="journal article" date="2019" name="Int. J. Syst. Evol. Microbiol.">
        <title>The Global Catalogue of Microorganisms (GCM) 10K type strain sequencing project: providing services to taxonomists for standard genome sequencing and annotation.</title>
        <authorList>
            <consortium name="The Broad Institute Genomics Platform"/>
            <consortium name="The Broad Institute Genome Sequencing Center for Infectious Disease"/>
            <person name="Wu L."/>
            <person name="Ma J."/>
        </authorList>
    </citation>
    <scope>NUCLEOTIDE SEQUENCE [LARGE SCALE GENOMIC DNA]</scope>
    <source>
        <strain evidence="1 2">NBRC 111368</strain>
    </source>
</reference>
<protein>
    <submittedName>
        <fullName evidence="1">Uncharacterized protein</fullName>
    </submittedName>
</protein>
<evidence type="ECO:0000313" key="1">
    <source>
        <dbReference type="EMBL" id="MFC6725641.1"/>
    </source>
</evidence>
<sequence length="76" mass="7647">MAERVPEFALVLGAFLGLVVLASGLLLTDDPTTTALLALALSLPPFAYAVHHSEDPTTALPPGIVLKAGLGLAGVA</sequence>
<keyword evidence="2" id="KW-1185">Reference proteome</keyword>
<evidence type="ECO:0000313" key="2">
    <source>
        <dbReference type="Proteomes" id="UP001596328"/>
    </source>
</evidence>
<feature type="non-terminal residue" evidence="1">
    <location>
        <position position="76"/>
    </location>
</feature>
<dbReference type="AlphaFoldDB" id="A0ABD5S294"/>
<organism evidence="1 2">
    <name type="scientific">Halobium palmae</name>
    <dbReference type="NCBI Taxonomy" id="1776492"/>
    <lineage>
        <taxon>Archaea</taxon>
        <taxon>Methanobacteriati</taxon>
        <taxon>Methanobacteriota</taxon>
        <taxon>Stenosarchaea group</taxon>
        <taxon>Halobacteria</taxon>
        <taxon>Halobacteriales</taxon>
        <taxon>Haloferacaceae</taxon>
        <taxon>Halobium</taxon>
    </lineage>
</organism>
<comment type="caution">
    <text evidence="1">The sequence shown here is derived from an EMBL/GenBank/DDBJ whole genome shotgun (WGS) entry which is preliminary data.</text>
</comment>
<dbReference type="EMBL" id="JBHSWU010000629">
    <property type="protein sequence ID" value="MFC6725641.1"/>
    <property type="molecule type" value="Genomic_DNA"/>
</dbReference>
<proteinExistence type="predicted"/>
<accession>A0ABD5S294</accession>
<name>A0ABD5S294_9EURY</name>